<name>A0ABZ0HJ62_TRISK</name>
<protein>
    <submittedName>
        <fullName evidence="1">Uncharacterized protein</fullName>
    </submittedName>
</protein>
<gene>
    <name evidence="1" type="ORF">R1T40_04430</name>
</gene>
<dbReference type="EMBL" id="CP136704">
    <property type="protein sequence ID" value="WOI33995.1"/>
    <property type="molecule type" value="Genomic_DNA"/>
</dbReference>
<accession>A0ABZ0HJ62</accession>
<evidence type="ECO:0000313" key="2">
    <source>
        <dbReference type="Proteomes" id="UP001302666"/>
    </source>
</evidence>
<organism evidence="1 2">
    <name type="scientific">Tritonibacter scottomollicae</name>
    <name type="common">Epibacterium scottomollicae</name>
    <dbReference type="NCBI Taxonomy" id="483013"/>
    <lineage>
        <taxon>Bacteria</taxon>
        <taxon>Pseudomonadati</taxon>
        <taxon>Pseudomonadota</taxon>
        <taxon>Alphaproteobacteria</taxon>
        <taxon>Rhodobacterales</taxon>
        <taxon>Paracoccaceae</taxon>
        <taxon>Tritonibacter</taxon>
    </lineage>
</organism>
<evidence type="ECO:0000313" key="1">
    <source>
        <dbReference type="EMBL" id="WOI33995.1"/>
    </source>
</evidence>
<proteinExistence type="predicted"/>
<reference evidence="1 2" key="1">
    <citation type="submission" date="2023-10" db="EMBL/GenBank/DDBJ databases">
        <title>Eight complete genome sequences of bacteria isolated from laboratory stock of Giant Kelp gametophytes.</title>
        <authorList>
            <person name="Tolentino B."/>
            <person name="Nuzhdin S."/>
        </authorList>
    </citation>
    <scope>NUCLEOTIDE SEQUENCE [LARGE SCALE GENOMIC DNA]</scope>
    <source>
        <strain evidence="1 2">LC.270.F.C4</strain>
    </source>
</reference>
<keyword evidence="2" id="KW-1185">Reference proteome</keyword>
<sequence>MNDLTRHFVAEAASDEGICLVIEVPNELIDFTLISMVVRDKTLSANGCHIDLTQ</sequence>
<dbReference type="Proteomes" id="UP001302666">
    <property type="component" value="Chromosome"/>
</dbReference>